<protein>
    <submittedName>
        <fullName evidence="7">Adhesion exoprotein</fullName>
    </submittedName>
</protein>
<proteinExistence type="predicted"/>
<gene>
    <name evidence="7" type="ORF">FD16_GL002056</name>
</gene>
<keyword evidence="2" id="KW-0964">Secreted</keyword>
<dbReference type="STRING" id="1423807.FD16_GL002056"/>
<feature type="compositionally biased region" description="Polar residues" evidence="5">
    <location>
        <begin position="233"/>
        <end position="259"/>
    </location>
</feature>
<dbReference type="PROSITE" id="PS50847">
    <property type="entry name" value="GRAM_POS_ANCHORING"/>
    <property type="match status" value="1"/>
</dbReference>
<evidence type="ECO:0000256" key="2">
    <source>
        <dbReference type="ARBA" id="ARBA00022525"/>
    </source>
</evidence>
<organism evidence="7 8">
    <name type="scientific">Paucilactobacillus suebicus DSM 5007 = KCTC 3549</name>
    <dbReference type="NCBI Taxonomy" id="1423807"/>
    <lineage>
        <taxon>Bacteria</taxon>
        <taxon>Bacillati</taxon>
        <taxon>Bacillota</taxon>
        <taxon>Bacilli</taxon>
        <taxon>Lactobacillales</taxon>
        <taxon>Lactobacillaceae</taxon>
        <taxon>Paucilactobacillus</taxon>
    </lineage>
</organism>
<evidence type="ECO:0000313" key="8">
    <source>
        <dbReference type="Proteomes" id="UP000051820"/>
    </source>
</evidence>
<dbReference type="PATRIC" id="fig|1423807.3.peg.2108"/>
<dbReference type="EMBL" id="AZGF01000051">
    <property type="protein sequence ID" value="KRM09009.1"/>
    <property type="molecule type" value="Genomic_DNA"/>
</dbReference>
<keyword evidence="1" id="KW-0134">Cell wall</keyword>
<keyword evidence="3" id="KW-0732">Signal</keyword>
<evidence type="ECO:0000313" key="7">
    <source>
        <dbReference type="EMBL" id="KRM09009.1"/>
    </source>
</evidence>
<reference evidence="7 8" key="1">
    <citation type="journal article" date="2015" name="Genome Announc.">
        <title>Expanding the biotechnology potential of lactobacilli through comparative genomics of 213 strains and associated genera.</title>
        <authorList>
            <person name="Sun Z."/>
            <person name="Harris H.M."/>
            <person name="McCann A."/>
            <person name="Guo C."/>
            <person name="Argimon S."/>
            <person name="Zhang W."/>
            <person name="Yang X."/>
            <person name="Jeffery I.B."/>
            <person name="Cooney J.C."/>
            <person name="Kagawa T.F."/>
            <person name="Liu W."/>
            <person name="Song Y."/>
            <person name="Salvetti E."/>
            <person name="Wrobel A."/>
            <person name="Rasinkangas P."/>
            <person name="Parkhill J."/>
            <person name="Rea M.C."/>
            <person name="O'Sullivan O."/>
            <person name="Ritari J."/>
            <person name="Douillard F.P."/>
            <person name="Paul Ross R."/>
            <person name="Yang R."/>
            <person name="Briner A.E."/>
            <person name="Felis G.E."/>
            <person name="de Vos W.M."/>
            <person name="Barrangou R."/>
            <person name="Klaenhammer T.R."/>
            <person name="Caufield P.W."/>
            <person name="Cui Y."/>
            <person name="Zhang H."/>
            <person name="O'Toole P.W."/>
        </authorList>
    </citation>
    <scope>NUCLEOTIDE SEQUENCE [LARGE SCALE GENOMIC DNA]</scope>
    <source>
        <strain evidence="7 8">DSM 5007</strain>
    </source>
</reference>
<evidence type="ECO:0000256" key="3">
    <source>
        <dbReference type="ARBA" id="ARBA00022729"/>
    </source>
</evidence>
<dbReference type="AlphaFoldDB" id="A0A0R1VTA9"/>
<keyword evidence="8" id="KW-1185">Reference proteome</keyword>
<evidence type="ECO:0000256" key="5">
    <source>
        <dbReference type="SAM" id="MobiDB-lite"/>
    </source>
</evidence>
<comment type="caution">
    <text evidence="7">The sequence shown here is derived from an EMBL/GenBank/DDBJ whole genome shotgun (WGS) entry which is preliminary data.</text>
</comment>
<evidence type="ECO:0000259" key="6">
    <source>
        <dbReference type="PROSITE" id="PS50847"/>
    </source>
</evidence>
<keyword evidence="4" id="KW-0572">Peptidoglycan-anchor</keyword>
<feature type="domain" description="Gram-positive cocci surface proteins LPxTG" evidence="6">
    <location>
        <begin position="254"/>
        <end position="291"/>
    </location>
</feature>
<dbReference type="Pfam" id="PF17966">
    <property type="entry name" value="Muc_B2"/>
    <property type="match status" value="2"/>
</dbReference>
<dbReference type="InterPro" id="IPR041495">
    <property type="entry name" value="Mub_B2"/>
</dbReference>
<sequence>MHFARTATVDYSTLTSEGQPTVTYSDWTATDGDTFTSVASPVIDDMTTDQATVAAMVDSYPAPVDLDVFYVATKQEVTPSNPHEPGTLVNPNDPAGPKWPSGVTSSDLTKTVTQVIHYVDENGNSVAPDHTATLQYTRTAIVDFSNPDNPTVTYGPWVAVNGNETFASVTSPSIDGMNPSQSIVSAVKDDNAESSEITVVYHANAVASSNTQSTTPETSNVTPAVKLVTKVSNTNTISVPNKSSQPTKSSQNKLPQTGDSHSDASMIGWLMLEANVLILAFGIKRRKRDED</sequence>
<feature type="region of interest" description="Disordered" evidence="5">
    <location>
        <begin position="233"/>
        <end position="262"/>
    </location>
</feature>
<dbReference type="InterPro" id="IPR019931">
    <property type="entry name" value="LPXTG_anchor"/>
</dbReference>
<dbReference type="eggNOG" id="COG4932">
    <property type="taxonomic scope" value="Bacteria"/>
</dbReference>
<accession>A0A0R1VTA9</accession>
<name>A0A0R1VTA9_9LACO</name>
<evidence type="ECO:0000256" key="4">
    <source>
        <dbReference type="ARBA" id="ARBA00023088"/>
    </source>
</evidence>
<evidence type="ECO:0000256" key="1">
    <source>
        <dbReference type="ARBA" id="ARBA00022512"/>
    </source>
</evidence>
<dbReference type="Proteomes" id="UP000051820">
    <property type="component" value="Unassembled WGS sequence"/>
</dbReference>
<dbReference type="Gene3D" id="2.60.40.4300">
    <property type="match status" value="2"/>
</dbReference>